<evidence type="ECO:0000313" key="2">
    <source>
        <dbReference type="Proteomes" id="UP001642464"/>
    </source>
</evidence>
<sequence length="169" mass="19751">MLNQVLHSISTLHNARAGPDPTYNWSMSVDANMDETEHGWTAAEIRQMKRDYYEEDDPQLANNPWRIHQNVKPGQAQLIADAWKKHERDRRLVSLSAKEVNEIYEGQWMQEMTNFQNETFILPMLLGSDNDFTNDTFVNEQLEKNARKSVCVKVKPKHLVTEVYTTTER</sequence>
<dbReference type="EMBL" id="CAXAMM010014114">
    <property type="protein sequence ID" value="CAK9032979.1"/>
    <property type="molecule type" value="Genomic_DNA"/>
</dbReference>
<comment type="caution">
    <text evidence="1">The sequence shown here is derived from an EMBL/GenBank/DDBJ whole genome shotgun (WGS) entry which is preliminary data.</text>
</comment>
<name>A0ABP0L432_9DINO</name>
<protein>
    <submittedName>
        <fullName evidence="1">Uncharacterized protein</fullName>
    </submittedName>
</protein>
<accession>A0ABP0L432</accession>
<keyword evidence="2" id="KW-1185">Reference proteome</keyword>
<feature type="non-terminal residue" evidence="1">
    <location>
        <position position="169"/>
    </location>
</feature>
<proteinExistence type="predicted"/>
<dbReference type="Proteomes" id="UP001642464">
    <property type="component" value="Unassembled WGS sequence"/>
</dbReference>
<organism evidence="1 2">
    <name type="scientific">Durusdinium trenchii</name>
    <dbReference type="NCBI Taxonomy" id="1381693"/>
    <lineage>
        <taxon>Eukaryota</taxon>
        <taxon>Sar</taxon>
        <taxon>Alveolata</taxon>
        <taxon>Dinophyceae</taxon>
        <taxon>Suessiales</taxon>
        <taxon>Symbiodiniaceae</taxon>
        <taxon>Durusdinium</taxon>
    </lineage>
</organism>
<reference evidence="1 2" key="1">
    <citation type="submission" date="2024-02" db="EMBL/GenBank/DDBJ databases">
        <authorList>
            <person name="Chen Y."/>
            <person name="Shah S."/>
            <person name="Dougan E. K."/>
            <person name="Thang M."/>
            <person name="Chan C."/>
        </authorList>
    </citation>
    <scope>NUCLEOTIDE SEQUENCE [LARGE SCALE GENOMIC DNA]</scope>
</reference>
<gene>
    <name evidence="1" type="ORF">SCF082_LOCUS20304</name>
</gene>
<evidence type="ECO:0000313" key="1">
    <source>
        <dbReference type="EMBL" id="CAK9032979.1"/>
    </source>
</evidence>